<sequence>MLLLVSYDNSGKITFPSCLKLKAAYEEKYIVIMAGDDLPTYLATPAGNKCVCSHEGEVVILEEGDAAKREESKQNDETTIAWRRPRRLEKTKVRSTNVYSFNFLHQHHGS</sequence>
<name>A0ABQ7ZSA9_BRANA</name>
<comment type="caution">
    <text evidence="1">The sequence shown here is derived from an EMBL/GenBank/DDBJ whole genome shotgun (WGS) entry which is preliminary data.</text>
</comment>
<gene>
    <name evidence="1" type="ORF">HID58_058987</name>
</gene>
<dbReference type="Proteomes" id="UP000824890">
    <property type="component" value="Unassembled WGS sequence"/>
</dbReference>
<reference evidence="1 2" key="1">
    <citation type="submission" date="2021-05" db="EMBL/GenBank/DDBJ databases">
        <title>Genome Assembly of Synthetic Allotetraploid Brassica napus Reveals Homoeologous Exchanges between Subgenomes.</title>
        <authorList>
            <person name="Davis J.T."/>
        </authorList>
    </citation>
    <scope>NUCLEOTIDE SEQUENCE [LARGE SCALE GENOMIC DNA]</scope>
    <source>
        <strain evidence="2">cv. Da-Ae</strain>
        <tissue evidence="1">Seedling</tissue>
    </source>
</reference>
<protein>
    <submittedName>
        <fullName evidence="1">Uncharacterized protein</fullName>
    </submittedName>
</protein>
<organism evidence="1 2">
    <name type="scientific">Brassica napus</name>
    <name type="common">Rape</name>
    <dbReference type="NCBI Taxonomy" id="3708"/>
    <lineage>
        <taxon>Eukaryota</taxon>
        <taxon>Viridiplantae</taxon>
        <taxon>Streptophyta</taxon>
        <taxon>Embryophyta</taxon>
        <taxon>Tracheophyta</taxon>
        <taxon>Spermatophyta</taxon>
        <taxon>Magnoliopsida</taxon>
        <taxon>eudicotyledons</taxon>
        <taxon>Gunneridae</taxon>
        <taxon>Pentapetalae</taxon>
        <taxon>rosids</taxon>
        <taxon>malvids</taxon>
        <taxon>Brassicales</taxon>
        <taxon>Brassicaceae</taxon>
        <taxon>Brassiceae</taxon>
        <taxon>Brassica</taxon>
    </lineage>
</organism>
<evidence type="ECO:0000313" key="2">
    <source>
        <dbReference type="Proteomes" id="UP000824890"/>
    </source>
</evidence>
<proteinExistence type="predicted"/>
<keyword evidence="2" id="KW-1185">Reference proteome</keyword>
<evidence type="ECO:0000313" key="1">
    <source>
        <dbReference type="EMBL" id="KAH0882891.1"/>
    </source>
</evidence>
<dbReference type="EMBL" id="JAGKQM010000014">
    <property type="protein sequence ID" value="KAH0882891.1"/>
    <property type="molecule type" value="Genomic_DNA"/>
</dbReference>
<accession>A0ABQ7ZSA9</accession>